<dbReference type="InterPro" id="IPR004360">
    <property type="entry name" value="Glyas_Fos-R_dOase_dom"/>
</dbReference>
<dbReference type="SUPFAM" id="SSF54593">
    <property type="entry name" value="Glyoxalase/Bleomycin resistance protein/Dihydroxybiphenyl dioxygenase"/>
    <property type="match status" value="1"/>
</dbReference>
<dbReference type="GO" id="GO:0046686">
    <property type="term" value="P:response to cadmium ion"/>
    <property type="evidence" value="ECO:0007669"/>
    <property type="project" value="TreeGrafter"/>
</dbReference>
<feature type="domain" description="VOC" evidence="1">
    <location>
        <begin position="2"/>
        <end position="116"/>
    </location>
</feature>
<keyword evidence="2" id="KW-0560">Oxidoreductase</keyword>
<dbReference type="Gene3D" id="3.10.180.10">
    <property type="entry name" value="2,3-Dihydroxybiphenyl 1,2-Dioxygenase, domain 1"/>
    <property type="match status" value="1"/>
</dbReference>
<dbReference type="PANTHER" id="PTHR41294">
    <property type="entry name" value="CADMIUM-INDUCED PROTEIN CADI"/>
    <property type="match status" value="1"/>
</dbReference>
<dbReference type="RefSeq" id="WP_137268020.1">
    <property type="nucleotide sequence ID" value="NZ_SZUA01000003.1"/>
</dbReference>
<dbReference type="Proteomes" id="UP000308707">
    <property type="component" value="Unassembled WGS sequence"/>
</dbReference>
<dbReference type="Pfam" id="PF00903">
    <property type="entry name" value="Glyoxalase"/>
    <property type="match status" value="1"/>
</dbReference>
<sequence length="158" mass="16958">MKRLHVHVSVKDLSESIRFYSGLFAAPPTVEKHDYAKWMLDDPRVNFAISTHAEAAGVNHLGIQTETADELAELEARADAAGLASEPEVGANCCYARSDKHWLEDPQGVVWEAFHTMGDIPVYGMGRNGQATHAEACCAPAKPEAVRASSCSAASGCC</sequence>
<keyword evidence="3" id="KW-1185">Reference proteome</keyword>
<dbReference type="AlphaFoldDB" id="A0A4U5JP52"/>
<gene>
    <name evidence="2" type="ORF">FCE95_15960</name>
</gene>
<keyword evidence="2" id="KW-0223">Dioxygenase</keyword>
<evidence type="ECO:0000313" key="2">
    <source>
        <dbReference type="EMBL" id="TKR29617.1"/>
    </source>
</evidence>
<dbReference type="PANTHER" id="PTHR41294:SF1">
    <property type="entry name" value="CADMIUM-INDUCED PROTEIN CADI"/>
    <property type="match status" value="1"/>
</dbReference>
<dbReference type="PROSITE" id="PS51819">
    <property type="entry name" value="VOC"/>
    <property type="match status" value="1"/>
</dbReference>
<dbReference type="NCBIfam" id="NF041414">
    <property type="entry name" value="ArsI_CadI_VOC"/>
    <property type="match status" value="1"/>
</dbReference>
<dbReference type="GO" id="GO:0051213">
    <property type="term" value="F:dioxygenase activity"/>
    <property type="evidence" value="ECO:0007669"/>
    <property type="project" value="UniProtKB-KW"/>
</dbReference>
<reference evidence="2 3" key="1">
    <citation type="submission" date="2019-04" db="EMBL/GenBank/DDBJ databases">
        <title>Reference strain of H23.</title>
        <authorList>
            <person name="Luo X."/>
        </authorList>
    </citation>
    <scope>NUCLEOTIDE SEQUENCE [LARGE SCALE GENOMIC DNA]</scope>
    <source>
        <strain evidence="2 3">H23</strain>
    </source>
</reference>
<dbReference type="InterPro" id="IPR049789">
    <property type="entry name" value="ArsI/CadI-like"/>
</dbReference>
<dbReference type="InterPro" id="IPR052393">
    <property type="entry name" value="Cadmium-induced_rsp"/>
</dbReference>
<name>A0A4U5JP52_9GAMM</name>
<dbReference type="EMBL" id="SZUA01000003">
    <property type="protein sequence ID" value="TKR29617.1"/>
    <property type="molecule type" value="Genomic_DNA"/>
</dbReference>
<dbReference type="InterPro" id="IPR037523">
    <property type="entry name" value="VOC_core"/>
</dbReference>
<evidence type="ECO:0000259" key="1">
    <source>
        <dbReference type="PROSITE" id="PS51819"/>
    </source>
</evidence>
<accession>A0A4U5JP52</accession>
<dbReference type="InterPro" id="IPR029068">
    <property type="entry name" value="Glyas_Bleomycin-R_OHBP_Dase"/>
</dbReference>
<proteinExistence type="predicted"/>
<evidence type="ECO:0000313" key="3">
    <source>
        <dbReference type="Proteomes" id="UP000308707"/>
    </source>
</evidence>
<comment type="caution">
    <text evidence="2">The sequence shown here is derived from an EMBL/GenBank/DDBJ whole genome shotgun (WGS) entry which is preliminary data.</text>
</comment>
<organism evidence="2 3">
    <name type="scientific">Luteimonas gilva</name>
    <dbReference type="NCBI Taxonomy" id="2572684"/>
    <lineage>
        <taxon>Bacteria</taxon>
        <taxon>Pseudomonadati</taxon>
        <taxon>Pseudomonadota</taxon>
        <taxon>Gammaproteobacteria</taxon>
        <taxon>Lysobacterales</taxon>
        <taxon>Lysobacteraceae</taxon>
        <taxon>Luteimonas</taxon>
    </lineage>
</organism>
<dbReference type="OrthoDB" id="9789608at2"/>
<protein>
    <submittedName>
        <fullName evidence="2">Glyoxalase/bleomycin resistance/dioxygenase family protein</fullName>
    </submittedName>
</protein>